<comment type="function">
    <text evidence="1">This protein catalyzes the committed step to the synthesis of the acidic phospholipids.</text>
</comment>
<keyword evidence="21" id="KW-1185">Reference proteome</keyword>
<evidence type="ECO:0000256" key="15">
    <source>
        <dbReference type="ARBA" id="ARBA00023264"/>
    </source>
</evidence>
<evidence type="ECO:0000313" key="21">
    <source>
        <dbReference type="Proteomes" id="UP001235840"/>
    </source>
</evidence>
<dbReference type="InterPro" id="IPR048254">
    <property type="entry name" value="CDP_ALCOHOL_P_TRANSF_CS"/>
</dbReference>
<evidence type="ECO:0000256" key="19">
    <source>
        <dbReference type="SAM" id="Phobius"/>
    </source>
</evidence>
<evidence type="ECO:0000256" key="9">
    <source>
        <dbReference type="ARBA" id="ARBA00022679"/>
    </source>
</evidence>
<dbReference type="PANTHER" id="PTHR14269">
    <property type="entry name" value="CDP-DIACYLGLYCEROL--GLYCEROL-3-PHOSPHATE 3-PHOSPHATIDYLTRANSFERASE-RELATED"/>
    <property type="match status" value="1"/>
</dbReference>
<dbReference type="GO" id="GO:0043337">
    <property type="term" value="F:cardiolipin synthase (CMP-forming)"/>
    <property type="evidence" value="ECO:0007669"/>
    <property type="project" value="UniProtKB-EC"/>
</dbReference>
<keyword evidence="15" id="KW-1208">Phospholipid metabolism</keyword>
<comment type="similarity">
    <text evidence="5 18">Belongs to the CDP-alcohol phosphatidyltransferase class-I family.</text>
</comment>
<evidence type="ECO:0000256" key="11">
    <source>
        <dbReference type="ARBA" id="ARBA00022989"/>
    </source>
</evidence>
<dbReference type="Gene3D" id="1.20.120.1760">
    <property type="match status" value="1"/>
</dbReference>
<dbReference type="InterPro" id="IPR043130">
    <property type="entry name" value="CDP-OH_PTrfase_TM_dom"/>
</dbReference>
<dbReference type="RefSeq" id="WP_307397957.1">
    <property type="nucleotide sequence ID" value="NZ_BAAADK010000004.1"/>
</dbReference>
<comment type="pathway">
    <text evidence="3">Phospholipid metabolism; phosphatidylglycerol biosynthesis; phosphatidylglycerol from CDP-diacylglycerol: step 1/2.</text>
</comment>
<evidence type="ECO:0000256" key="12">
    <source>
        <dbReference type="ARBA" id="ARBA00023098"/>
    </source>
</evidence>
<feature type="transmembrane region" description="Helical" evidence="19">
    <location>
        <begin position="7"/>
        <end position="26"/>
    </location>
</feature>
<keyword evidence="14" id="KW-0594">Phospholipid biosynthesis</keyword>
<evidence type="ECO:0000256" key="17">
    <source>
        <dbReference type="ARBA" id="ARBA00048586"/>
    </source>
</evidence>
<evidence type="ECO:0000256" key="6">
    <source>
        <dbReference type="ARBA" id="ARBA00013170"/>
    </source>
</evidence>
<comment type="catalytic activity">
    <reaction evidence="17">
        <text>a CDP-1,2-diacyl-sn-glycerol + sn-glycerol 3-phosphate = a 1,2-diacyl-sn-glycero-3-phospho-(1'-sn-glycero-3'-phosphate) + CMP + H(+)</text>
        <dbReference type="Rhea" id="RHEA:12593"/>
        <dbReference type="ChEBI" id="CHEBI:15378"/>
        <dbReference type="ChEBI" id="CHEBI:57597"/>
        <dbReference type="ChEBI" id="CHEBI:58332"/>
        <dbReference type="ChEBI" id="CHEBI:60110"/>
        <dbReference type="ChEBI" id="CHEBI:60377"/>
        <dbReference type="EC" id="2.7.8.5"/>
    </reaction>
</comment>
<comment type="caution">
    <text evidence="20">The sequence shown here is derived from an EMBL/GenBank/DDBJ whole genome shotgun (WGS) entry which is preliminary data.</text>
</comment>
<evidence type="ECO:0000256" key="5">
    <source>
        <dbReference type="ARBA" id="ARBA00010441"/>
    </source>
</evidence>
<evidence type="ECO:0000256" key="3">
    <source>
        <dbReference type="ARBA" id="ARBA00005042"/>
    </source>
</evidence>
<dbReference type="PIRSF" id="PIRSF000847">
    <property type="entry name" value="Phos_ph_gly_syn"/>
    <property type="match status" value="1"/>
</dbReference>
<evidence type="ECO:0000256" key="16">
    <source>
        <dbReference type="ARBA" id="ARBA00033018"/>
    </source>
</evidence>
<dbReference type="PANTHER" id="PTHR14269:SF62">
    <property type="entry name" value="CDP-DIACYLGLYCEROL--GLYCEROL-3-PHOSPHATE 3-PHOSPHATIDYLTRANSFERASE 1, CHLOROPLASTIC"/>
    <property type="match status" value="1"/>
</dbReference>
<comment type="pathway">
    <text evidence="4">Lipid metabolism.</text>
</comment>
<dbReference type="InterPro" id="IPR004570">
    <property type="entry name" value="Phosphatidylglycerol_P_synth"/>
</dbReference>
<feature type="transmembrane region" description="Helical" evidence="19">
    <location>
        <begin position="147"/>
        <end position="168"/>
    </location>
</feature>
<organism evidence="20 21">
    <name type="scientific">Caldalkalibacillus horti</name>
    <dbReference type="NCBI Taxonomy" id="77523"/>
    <lineage>
        <taxon>Bacteria</taxon>
        <taxon>Bacillati</taxon>
        <taxon>Bacillota</taxon>
        <taxon>Bacilli</taxon>
        <taxon>Bacillales</taxon>
        <taxon>Bacillaceae</taxon>
        <taxon>Caldalkalibacillus</taxon>
    </lineage>
</organism>
<gene>
    <name evidence="20" type="ORF">J2S11_004275</name>
</gene>
<keyword evidence="8" id="KW-0444">Lipid biosynthesis</keyword>
<dbReference type="Proteomes" id="UP001235840">
    <property type="component" value="Unassembled WGS sequence"/>
</dbReference>
<evidence type="ECO:0000256" key="1">
    <source>
        <dbReference type="ARBA" id="ARBA00003973"/>
    </source>
</evidence>
<feature type="transmembrane region" description="Helical" evidence="19">
    <location>
        <begin position="122"/>
        <end position="141"/>
    </location>
</feature>
<name>A0ABT9W4Y1_9BACI</name>
<keyword evidence="11 19" id="KW-1133">Transmembrane helix</keyword>
<evidence type="ECO:0000256" key="4">
    <source>
        <dbReference type="ARBA" id="ARBA00005189"/>
    </source>
</evidence>
<comment type="subcellular location">
    <subcellularLocation>
        <location evidence="2">Membrane</location>
        <topology evidence="2">Multi-pass membrane protein</topology>
    </subcellularLocation>
</comment>
<dbReference type="Pfam" id="PF01066">
    <property type="entry name" value="CDP-OH_P_transf"/>
    <property type="match status" value="1"/>
</dbReference>
<protein>
    <recommendedName>
        <fullName evidence="7">CDP-diacylglycerol--glycerol-3-phosphate 3-phosphatidyltransferase</fullName>
        <ecNumber evidence="6">2.7.8.5</ecNumber>
    </recommendedName>
    <alternativeName>
        <fullName evidence="16">Phosphatidylglycerophosphate synthase</fullName>
    </alternativeName>
</protein>
<evidence type="ECO:0000256" key="18">
    <source>
        <dbReference type="RuleBase" id="RU003750"/>
    </source>
</evidence>
<evidence type="ECO:0000256" key="13">
    <source>
        <dbReference type="ARBA" id="ARBA00023136"/>
    </source>
</evidence>
<dbReference type="InterPro" id="IPR050324">
    <property type="entry name" value="CDP-alcohol_PTase-I"/>
</dbReference>
<proteinExistence type="inferred from homology"/>
<keyword evidence="10 19" id="KW-0812">Transmembrane</keyword>
<evidence type="ECO:0000256" key="10">
    <source>
        <dbReference type="ARBA" id="ARBA00022692"/>
    </source>
</evidence>
<accession>A0ABT9W4Y1</accession>
<dbReference type="EC" id="2.7.8.5" evidence="6"/>
<dbReference type="PROSITE" id="PS00379">
    <property type="entry name" value="CDP_ALCOHOL_P_TRANSF"/>
    <property type="match status" value="1"/>
</dbReference>
<evidence type="ECO:0000256" key="14">
    <source>
        <dbReference type="ARBA" id="ARBA00023209"/>
    </source>
</evidence>
<sequence>MNIPNTITLTRFFFIPIYIYVFFSGWVDANLYAFFILLLAGCSDILDGYLARRNNQITALGQILDPLADKLMMMSVIITFLIDQRISLLAASIFVLRDVITILLMSMLHAKKSRNLLPANKFGKASTCLFYLSFLFLMFEWPFGQELLWVGLLFSFLTSFIYANLYFFKHKSRTDTYVRTPTAINSTRSSRIKL</sequence>
<keyword evidence="12" id="KW-0443">Lipid metabolism</keyword>
<dbReference type="EMBL" id="JAUSTY010000027">
    <property type="protein sequence ID" value="MDQ0168313.1"/>
    <property type="molecule type" value="Genomic_DNA"/>
</dbReference>
<keyword evidence="13 19" id="KW-0472">Membrane</keyword>
<evidence type="ECO:0000256" key="7">
    <source>
        <dbReference type="ARBA" id="ARBA00014944"/>
    </source>
</evidence>
<evidence type="ECO:0000256" key="2">
    <source>
        <dbReference type="ARBA" id="ARBA00004141"/>
    </source>
</evidence>
<reference evidence="20 21" key="1">
    <citation type="submission" date="2023-07" db="EMBL/GenBank/DDBJ databases">
        <title>Genomic Encyclopedia of Type Strains, Phase IV (KMG-IV): sequencing the most valuable type-strain genomes for metagenomic binning, comparative biology and taxonomic classification.</title>
        <authorList>
            <person name="Goeker M."/>
        </authorList>
    </citation>
    <scope>NUCLEOTIDE SEQUENCE [LARGE SCALE GENOMIC DNA]</scope>
    <source>
        <strain evidence="20 21">DSM 12751</strain>
    </source>
</reference>
<evidence type="ECO:0000313" key="20">
    <source>
        <dbReference type="EMBL" id="MDQ0168313.1"/>
    </source>
</evidence>
<evidence type="ECO:0000256" key="8">
    <source>
        <dbReference type="ARBA" id="ARBA00022516"/>
    </source>
</evidence>
<dbReference type="InterPro" id="IPR000462">
    <property type="entry name" value="CDP-OH_P_trans"/>
</dbReference>
<keyword evidence="9 18" id="KW-0808">Transferase</keyword>